<dbReference type="SUPFAM" id="SSF53335">
    <property type="entry name" value="S-adenosyl-L-methionine-dependent methyltransferases"/>
    <property type="match status" value="1"/>
</dbReference>
<accession>A0A504TX81</accession>
<dbReference type="AlphaFoldDB" id="A0A504TX81"/>
<dbReference type="InterPro" id="IPR029063">
    <property type="entry name" value="SAM-dependent_MTases_sf"/>
</dbReference>
<dbReference type="OrthoDB" id="7418600at2"/>
<dbReference type="SUPFAM" id="SSF46785">
    <property type="entry name" value="Winged helix' DNA-binding domain"/>
    <property type="match status" value="1"/>
</dbReference>
<evidence type="ECO:0000259" key="6">
    <source>
        <dbReference type="Pfam" id="PF08100"/>
    </source>
</evidence>
<dbReference type="PANTHER" id="PTHR43712:SF2">
    <property type="entry name" value="O-METHYLTRANSFERASE CICE"/>
    <property type="match status" value="1"/>
</dbReference>
<dbReference type="Gene3D" id="1.10.10.10">
    <property type="entry name" value="Winged helix-like DNA-binding domain superfamily/Winged helix DNA-binding domain"/>
    <property type="match status" value="1"/>
</dbReference>
<evidence type="ECO:0000259" key="5">
    <source>
        <dbReference type="Pfam" id="PF00891"/>
    </source>
</evidence>
<evidence type="ECO:0000256" key="2">
    <source>
        <dbReference type="ARBA" id="ARBA00022679"/>
    </source>
</evidence>
<gene>
    <name evidence="7" type="ORF">FJQ55_18720</name>
</gene>
<evidence type="ECO:0000313" key="8">
    <source>
        <dbReference type="Proteomes" id="UP000316429"/>
    </source>
</evidence>
<dbReference type="InterPro" id="IPR016461">
    <property type="entry name" value="COMT-like"/>
</dbReference>
<dbReference type="Gene3D" id="1.10.287.1350">
    <property type="match status" value="1"/>
</dbReference>
<keyword evidence="2 7" id="KW-0808">Transferase</keyword>
<dbReference type="GO" id="GO:0008171">
    <property type="term" value="F:O-methyltransferase activity"/>
    <property type="evidence" value="ECO:0007669"/>
    <property type="project" value="InterPro"/>
</dbReference>
<feature type="domain" description="O-methyltransferase C-terminal" evidence="5">
    <location>
        <begin position="163"/>
        <end position="377"/>
    </location>
</feature>
<comment type="caution">
    <text evidence="7">The sequence shown here is derived from an EMBL/GenBank/DDBJ whole genome shotgun (WGS) entry which is preliminary data.</text>
</comment>
<keyword evidence="8" id="KW-1185">Reference proteome</keyword>
<dbReference type="PANTHER" id="PTHR43712">
    <property type="entry name" value="PUTATIVE (AFU_ORTHOLOGUE AFUA_4G14580)-RELATED"/>
    <property type="match status" value="1"/>
</dbReference>
<evidence type="ECO:0000256" key="3">
    <source>
        <dbReference type="ARBA" id="ARBA00022691"/>
    </source>
</evidence>
<dbReference type="CDD" id="cd02440">
    <property type="entry name" value="AdoMet_MTases"/>
    <property type="match status" value="1"/>
</dbReference>
<sequence length="397" mass="43606">MATQAEPGGADTSANWRADGDSDGKAPQQTVGMRWRLWRNRQIASPRFRGLMARLPLTRWIAKRKANQLFRLTAGFVYSQILHVCVQLRVFERLENQILSTEQLAAFCQLKVSRMRLLLDQAAWLGLVIQPKPDIWMLDDAGAVIASDAGLRAMIRHHDVLYRDLTDPVALWRAETSETELRQYWAYVRGDALSAVTPEQAAPYSLLMRESQAMFADCVLASYNFGSHASLLDVGGGDGAFLSAVGRKHPKLQLALFDLPAVTERAGKHLTEAGLATRSSIYAGDFSTDVLPGSADCVTLLRILCDHDDDRVTTILSNLHRHLAPNTRLVVAEAMAGPSEGARLASGYFGVYFLAMGSGRCRSAEEIMSLLTTAGFRETRVGTTTNPLIATLVTASR</sequence>
<evidence type="ECO:0000256" key="1">
    <source>
        <dbReference type="ARBA" id="ARBA00022603"/>
    </source>
</evidence>
<feature type="domain" description="O-methyltransferase dimerisation" evidence="6">
    <location>
        <begin position="71"/>
        <end position="131"/>
    </location>
</feature>
<reference evidence="7 8" key="1">
    <citation type="submission" date="2019-06" db="EMBL/GenBank/DDBJ databases">
        <title>Rhizobium sp. CL12 isolated from roots of soybean.</title>
        <authorList>
            <person name="Wang C."/>
        </authorList>
    </citation>
    <scope>NUCLEOTIDE SEQUENCE [LARGE SCALE GENOMIC DNA]</scope>
    <source>
        <strain evidence="7 8">CL12</strain>
    </source>
</reference>
<keyword evidence="1 7" id="KW-0489">Methyltransferase</keyword>
<name>A0A504TX81_9HYPH</name>
<dbReference type="InterPro" id="IPR001077">
    <property type="entry name" value="COMT_C"/>
</dbReference>
<proteinExistence type="predicted"/>
<feature type="region of interest" description="Disordered" evidence="4">
    <location>
        <begin position="1"/>
        <end position="29"/>
    </location>
</feature>
<evidence type="ECO:0000256" key="4">
    <source>
        <dbReference type="SAM" id="MobiDB-lite"/>
    </source>
</evidence>
<dbReference type="PIRSF" id="PIRSF005739">
    <property type="entry name" value="O-mtase"/>
    <property type="match status" value="1"/>
</dbReference>
<dbReference type="RefSeq" id="WP_140830744.1">
    <property type="nucleotide sequence ID" value="NZ_VFYP01000003.1"/>
</dbReference>
<protein>
    <submittedName>
        <fullName evidence="7">Methyltransferase domain-containing protein</fullName>
    </submittedName>
</protein>
<dbReference type="PROSITE" id="PS51683">
    <property type="entry name" value="SAM_OMT_II"/>
    <property type="match status" value="1"/>
</dbReference>
<dbReference type="GO" id="GO:0032259">
    <property type="term" value="P:methylation"/>
    <property type="evidence" value="ECO:0007669"/>
    <property type="project" value="UniProtKB-KW"/>
</dbReference>
<dbReference type="Pfam" id="PF00891">
    <property type="entry name" value="Methyltransf_2"/>
    <property type="match status" value="1"/>
</dbReference>
<keyword evidence="3" id="KW-0949">S-adenosyl-L-methionine</keyword>
<dbReference type="InterPro" id="IPR036388">
    <property type="entry name" value="WH-like_DNA-bd_sf"/>
</dbReference>
<dbReference type="InterPro" id="IPR012967">
    <property type="entry name" value="COMT_dimerisation"/>
</dbReference>
<dbReference type="Gene3D" id="3.40.50.150">
    <property type="entry name" value="Vaccinia Virus protein VP39"/>
    <property type="match status" value="1"/>
</dbReference>
<dbReference type="Pfam" id="PF08100">
    <property type="entry name" value="Dimerisation"/>
    <property type="match status" value="1"/>
</dbReference>
<dbReference type="Proteomes" id="UP000316429">
    <property type="component" value="Unassembled WGS sequence"/>
</dbReference>
<dbReference type="EMBL" id="VFYP01000003">
    <property type="protein sequence ID" value="TPP06769.1"/>
    <property type="molecule type" value="Genomic_DNA"/>
</dbReference>
<organism evidence="7 8">
    <name type="scientific">Rhizobium glycinendophyticum</name>
    <dbReference type="NCBI Taxonomy" id="2589807"/>
    <lineage>
        <taxon>Bacteria</taxon>
        <taxon>Pseudomonadati</taxon>
        <taxon>Pseudomonadota</taxon>
        <taxon>Alphaproteobacteria</taxon>
        <taxon>Hyphomicrobiales</taxon>
        <taxon>Rhizobiaceae</taxon>
        <taxon>Rhizobium/Agrobacterium group</taxon>
        <taxon>Rhizobium</taxon>
    </lineage>
</organism>
<dbReference type="GO" id="GO:0046983">
    <property type="term" value="F:protein dimerization activity"/>
    <property type="evidence" value="ECO:0007669"/>
    <property type="project" value="InterPro"/>
</dbReference>
<evidence type="ECO:0000313" key="7">
    <source>
        <dbReference type="EMBL" id="TPP06769.1"/>
    </source>
</evidence>
<dbReference type="InterPro" id="IPR036390">
    <property type="entry name" value="WH_DNA-bd_sf"/>
</dbReference>